<dbReference type="GeneID" id="6165695"/>
<dbReference type="STRING" id="444157.Tneu_1385"/>
<accession>B1Y982</accession>
<dbReference type="eggNOG" id="arCOG05570">
    <property type="taxonomic scope" value="Archaea"/>
</dbReference>
<proteinExistence type="predicted"/>
<dbReference type="InterPro" id="IPR027417">
    <property type="entry name" value="P-loop_NTPase"/>
</dbReference>
<dbReference type="OrthoDB" id="25947at2157"/>
<dbReference type="EMBL" id="CP001014">
    <property type="protein sequence ID" value="ACB40311.1"/>
    <property type="molecule type" value="Genomic_DNA"/>
</dbReference>
<dbReference type="AlphaFoldDB" id="B1Y982"/>
<sequence>MVDYVEVGVGDSKASARFTDVTFITGVGKSTFLDIINRVVSNIGKKVPKTSQSWSLYLQRGDVSYYISASKWRVRQIVSVKGEEVVFEYIPTKPIHRLLKPIEVALTSADVIIPMVETQEHVSVVAEEDIERVNGLLASARKSLGARVYMLGPYISPRSLVDASAVRVDKLDRHARNLAGVLSYLALHKPTAYDSIRASLRKLGLSVSVGLAKPGKIGVFVTSKNQKMPLSRAPCSVKYLLSIATALEMKPDILLIDNFDYCLTRKAAEVLSSLFKQKPSKIVAEIHNEDVADWLDLPNKSIVEVRL</sequence>
<dbReference type="SUPFAM" id="SSF52540">
    <property type="entry name" value="P-loop containing nucleoside triphosphate hydrolases"/>
    <property type="match status" value="1"/>
</dbReference>
<organism evidence="1 2">
    <name type="scientific">Pyrobaculum neutrophilum (strain DSM 2338 / JCM 9278 / NBRC 100436 / V24Sta)</name>
    <name type="common">Thermoproteus neutrophilus</name>
    <dbReference type="NCBI Taxonomy" id="444157"/>
    <lineage>
        <taxon>Archaea</taxon>
        <taxon>Thermoproteota</taxon>
        <taxon>Thermoprotei</taxon>
        <taxon>Thermoproteales</taxon>
        <taxon>Thermoproteaceae</taxon>
        <taxon>Pyrobaculum</taxon>
    </lineage>
</organism>
<dbReference type="KEGG" id="tne:Tneu_1385"/>
<evidence type="ECO:0000313" key="2">
    <source>
        <dbReference type="Proteomes" id="UP000001694"/>
    </source>
</evidence>
<keyword evidence="2" id="KW-1185">Reference proteome</keyword>
<name>B1Y982_PYRNV</name>
<protein>
    <submittedName>
        <fullName evidence="1">Uncharacterized protein</fullName>
    </submittedName>
</protein>
<gene>
    <name evidence="1" type="ordered locus">Tneu_1385</name>
</gene>
<reference evidence="1" key="1">
    <citation type="submission" date="2008-03" db="EMBL/GenBank/DDBJ databases">
        <title>Complete sequence of Thermoproteus neutrophilus V24Sta.</title>
        <authorList>
            <consortium name="US DOE Joint Genome Institute"/>
            <person name="Copeland A."/>
            <person name="Lucas S."/>
            <person name="Lapidus A."/>
            <person name="Glavina del Rio T."/>
            <person name="Dalin E."/>
            <person name="Tice H."/>
            <person name="Bruce D."/>
            <person name="Goodwin L."/>
            <person name="Pitluck S."/>
            <person name="Sims D."/>
            <person name="Brettin T."/>
            <person name="Detter J.C."/>
            <person name="Han C."/>
            <person name="Kuske C.R."/>
            <person name="Schmutz J."/>
            <person name="Larimer F."/>
            <person name="Land M."/>
            <person name="Hauser L."/>
            <person name="Kyrpides N."/>
            <person name="Mikhailova N."/>
            <person name="Biddle J.F."/>
            <person name="Zhang Z."/>
            <person name="Fitz-Gibbon S.T."/>
            <person name="Lowe T.M."/>
            <person name="Saltikov C."/>
            <person name="House C.H."/>
            <person name="Richardson P."/>
        </authorList>
    </citation>
    <scope>NUCLEOTIDE SEQUENCE [LARGE SCALE GENOMIC DNA]</scope>
    <source>
        <strain evidence="1">V24Sta</strain>
    </source>
</reference>
<dbReference type="HOGENOM" id="CLU_803159_0_0_2"/>
<dbReference type="RefSeq" id="WP_012350730.1">
    <property type="nucleotide sequence ID" value="NC_010525.1"/>
</dbReference>
<dbReference type="Proteomes" id="UP000001694">
    <property type="component" value="Chromosome"/>
</dbReference>
<evidence type="ECO:0000313" key="1">
    <source>
        <dbReference type="EMBL" id="ACB40311.1"/>
    </source>
</evidence>